<dbReference type="NCBIfam" id="TIGR00229">
    <property type="entry name" value="sensory_box"/>
    <property type="match status" value="1"/>
</dbReference>
<feature type="domain" description="PAS" evidence="3">
    <location>
        <begin position="13"/>
        <end position="57"/>
    </location>
</feature>
<dbReference type="SUPFAM" id="SSF55785">
    <property type="entry name" value="PYP-like sensor domain (PAS domain)"/>
    <property type="match status" value="1"/>
</dbReference>
<dbReference type="eggNOG" id="arCOG02387">
    <property type="taxonomic scope" value="Archaea"/>
</dbReference>
<feature type="compositionally biased region" description="Basic and acidic residues" evidence="2">
    <location>
        <begin position="305"/>
        <end position="316"/>
    </location>
</feature>
<dbReference type="RefSeq" id="WP_009374667.1">
    <property type="nucleotide sequence ID" value="NZ_ALJD01000002.1"/>
</dbReference>
<dbReference type="EMBL" id="ALJD01000002">
    <property type="protein sequence ID" value="EJN61592.1"/>
    <property type="molecule type" value="Genomic_DNA"/>
</dbReference>
<keyword evidence="1" id="KW-0175">Coiled coil</keyword>
<name>J3F0H3_9EURY</name>
<dbReference type="Pfam" id="PF08448">
    <property type="entry name" value="PAS_4"/>
    <property type="match status" value="1"/>
</dbReference>
<evidence type="ECO:0000259" key="3">
    <source>
        <dbReference type="PROSITE" id="PS50112"/>
    </source>
</evidence>
<feature type="coiled-coil region" evidence="1">
    <location>
        <begin position="122"/>
        <end position="149"/>
    </location>
</feature>
<evidence type="ECO:0000256" key="1">
    <source>
        <dbReference type="SAM" id="Coils"/>
    </source>
</evidence>
<dbReference type="SMART" id="SM00091">
    <property type="entry name" value="PAS"/>
    <property type="match status" value="1"/>
</dbReference>
<comment type="caution">
    <text evidence="4">The sequence shown here is derived from an EMBL/GenBank/DDBJ whole genome shotgun (WGS) entry which is preliminary data.</text>
</comment>
<reference evidence="4 5" key="1">
    <citation type="journal article" date="2012" name="J. Bacteriol.">
        <title>Draft Genome Sequence of the Extremely Halophilic Archaeon Halogranum salarium B-1T.</title>
        <authorList>
            <person name="Kim K.K."/>
            <person name="Lee K.C."/>
            <person name="Lee J.S."/>
        </authorList>
    </citation>
    <scope>NUCLEOTIDE SEQUENCE [LARGE SCALE GENOMIC DNA]</scope>
    <source>
        <strain evidence="4 5">B-1</strain>
    </source>
</reference>
<gene>
    <name evidence="4" type="ORF">HSB1_06330</name>
</gene>
<dbReference type="CDD" id="cd00130">
    <property type="entry name" value="PAS"/>
    <property type="match status" value="1"/>
</dbReference>
<sequence length="368" mass="40337">MSVSRDVMNRSRVAHRSEKILEHVTDAYYAVESDWSIVYWNHAMELLSGVARDDACGVVLWDLLPDVDAEFDAAHRRAFEGEHPHSADPTYLFGRRVSPRLVPDGDCLGVFLREVRDDETALERTTKALAETEVALKRSQQQVNVLEGLLLGDVRRAMVEIRGTADLLVTELADETTREDVETIVEWGDDVLALVDDVWPLLDVLTERDGPEPHPIRLDDAVIDALTRTQAAFPDTTITGIVPEDVTVVADDLLTDVVEALVTDAIAESYDPAPAVHVSVETDEQTATIVVDATHDSSVSPSSDDAERSPEAKSDSRLSQTPRPAEHVAFGCLFAELAVNTYAGEMSVEHDARGRPQAVLTLPLAIDA</sequence>
<evidence type="ECO:0000256" key="2">
    <source>
        <dbReference type="SAM" id="MobiDB-lite"/>
    </source>
</evidence>
<dbReference type="AlphaFoldDB" id="J3F0H3"/>
<dbReference type="InterPro" id="IPR000014">
    <property type="entry name" value="PAS"/>
</dbReference>
<evidence type="ECO:0000313" key="5">
    <source>
        <dbReference type="Proteomes" id="UP000007813"/>
    </source>
</evidence>
<dbReference type="eggNOG" id="arCOG06219">
    <property type="taxonomic scope" value="Archaea"/>
</dbReference>
<accession>J3F0H3</accession>
<dbReference type="Gene3D" id="3.30.450.20">
    <property type="entry name" value="PAS domain"/>
    <property type="match status" value="1"/>
</dbReference>
<dbReference type="PROSITE" id="PS50112">
    <property type="entry name" value="PAS"/>
    <property type="match status" value="1"/>
</dbReference>
<feature type="region of interest" description="Disordered" evidence="2">
    <location>
        <begin position="293"/>
        <end position="323"/>
    </location>
</feature>
<evidence type="ECO:0000313" key="4">
    <source>
        <dbReference type="EMBL" id="EJN61592.1"/>
    </source>
</evidence>
<protein>
    <recommendedName>
        <fullName evidence="3">PAS domain-containing protein</fullName>
    </recommendedName>
</protein>
<dbReference type="Proteomes" id="UP000007813">
    <property type="component" value="Unassembled WGS sequence"/>
</dbReference>
<organism evidence="4 5">
    <name type="scientific">Halogranum salarium B-1</name>
    <dbReference type="NCBI Taxonomy" id="1210908"/>
    <lineage>
        <taxon>Archaea</taxon>
        <taxon>Methanobacteriati</taxon>
        <taxon>Methanobacteriota</taxon>
        <taxon>Stenosarchaea group</taxon>
        <taxon>Halobacteria</taxon>
        <taxon>Halobacteriales</taxon>
        <taxon>Haloferacaceae</taxon>
    </lineage>
</organism>
<dbReference type="InterPro" id="IPR035965">
    <property type="entry name" value="PAS-like_dom_sf"/>
</dbReference>
<proteinExistence type="predicted"/>
<dbReference type="InterPro" id="IPR013656">
    <property type="entry name" value="PAS_4"/>
</dbReference>